<dbReference type="PANTHER" id="PTHR30506">
    <property type="entry name" value="INNER MEMBRANE PROTEIN"/>
    <property type="match status" value="1"/>
</dbReference>
<keyword evidence="2" id="KW-1003">Cell membrane</keyword>
<keyword evidence="5" id="KW-0472">Membrane</keyword>
<keyword evidence="4" id="KW-1133">Transmembrane helix</keyword>
<dbReference type="AlphaFoldDB" id="A0A6A4Y628"/>
<feature type="domain" description="Glycine transporter" evidence="6">
    <location>
        <begin position="65"/>
        <end position="138"/>
    </location>
</feature>
<evidence type="ECO:0000256" key="1">
    <source>
        <dbReference type="ARBA" id="ARBA00004651"/>
    </source>
</evidence>
<evidence type="ECO:0000256" key="2">
    <source>
        <dbReference type="ARBA" id="ARBA00022475"/>
    </source>
</evidence>
<evidence type="ECO:0000256" key="5">
    <source>
        <dbReference type="ARBA" id="ARBA00023136"/>
    </source>
</evidence>
<accession>A0A6A4Y628</accession>
<evidence type="ECO:0000259" key="6">
    <source>
        <dbReference type="Pfam" id="PF03458"/>
    </source>
</evidence>
<dbReference type="OrthoDB" id="76332at2759"/>
<sequence>MVVVHRRLPFRRLLPHPTSLFVRRVSSKGGIPPPAAISSSSIDAPREGLPRWPSLTSATGCLRSLDWFGTAVFAVSGSLTAATTGCDLLGCTLVGTITAVGGGTLRDALVLQKPPFWVDEWEYLVLSAAAAAGAFYFWGDVDPGRAFFGLDGLTLKAADGGEGTLMDWGDAVGVGAFAVIGAMNGIRAQCPLLVSALCGMMTATFGGLTRDTLLHRPGRILHPYADTYAPIAFSGAATYLAMRATAPSHQGLRIAACVGLAVGLRQQAWTHGWRLPHWDGPTTQRVVQSTADPRHRRE</sequence>
<name>A0A6A4Y628_9STRA</name>
<feature type="domain" description="Glycine transporter" evidence="6">
    <location>
        <begin position="168"/>
        <end position="243"/>
    </location>
</feature>
<feature type="non-terminal residue" evidence="7">
    <location>
        <position position="298"/>
    </location>
</feature>
<evidence type="ECO:0000313" key="7">
    <source>
        <dbReference type="EMBL" id="KAF0691165.1"/>
    </source>
</evidence>
<protein>
    <recommendedName>
        <fullName evidence="6">Glycine transporter domain-containing protein</fullName>
    </recommendedName>
</protein>
<evidence type="ECO:0000256" key="4">
    <source>
        <dbReference type="ARBA" id="ARBA00022989"/>
    </source>
</evidence>
<evidence type="ECO:0000256" key="3">
    <source>
        <dbReference type="ARBA" id="ARBA00022692"/>
    </source>
</evidence>
<comment type="caution">
    <text evidence="7">The sequence shown here is derived from an EMBL/GenBank/DDBJ whole genome shotgun (WGS) entry which is preliminary data.</text>
</comment>
<dbReference type="GO" id="GO:0005886">
    <property type="term" value="C:plasma membrane"/>
    <property type="evidence" value="ECO:0007669"/>
    <property type="project" value="UniProtKB-SubCell"/>
</dbReference>
<organism evidence="7">
    <name type="scientific">Aphanomyces stellatus</name>
    <dbReference type="NCBI Taxonomy" id="120398"/>
    <lineage>
        <taxon>Eukaryota</taxon>
        <taxon>Sar</taxon>
        <taxon>Stramenopiles</taxon>
        <taxon>Oomycota</taxon>
        <taxon>Saprolegniomycetes</taxon>
        <taxon>Saprolegniales</taxon>
        <taxon>Verrucalvaceae</taxon>
        <taxon>Aphanomyces</taxon>
    </lineage>
</organism>
<reference evidence="7" key="1">
    <citation type="submission" date="2019-06" db="EMBL/GenBank/DDBJ databases">
        <title>Genomics analysis of Aphanomyces spp. identifies a new class of oomycete effector associated with host adaptation.</title>
        <authorList>
            <person name="Gaulin E."/>
        </authorList>
    </citation>
    <scope>NUCLEOTIDE SEQUENCE</scope>
    <source>
        <strain evidence="7">CBS 578.67</strain>
    </source>
</reference>
<dbReference type="EMBL" id="VJMH01006192">
    <property type="protein sequence ID" value="KAF0691165.1"/>
    <property type="molecule type" value="Genomic_DNA"/>
</dbReference>
<comment type="subcellular location">
    <subcellularLocation>
        <location evidence="1">Cell membrane</location>
        <topology evidence="1">Multi-pass membrane protein</topology>
    </subcellularLocation>
</comment>
<dbReference type="PANTHER" id="PTHR30506:SF3">
    <property type="entry name" value="UPF0126 INNER MEMBRANE PROTEIN YADS-RELATED"/>
    <property type="match status" value="1"/>
</dbReference>
<gene>
    <name evidence="7" type="ORF">As57867_017495</name>
</gene>
<dbReference type="InterPro" id="IPR005115">
    <property type="entry name" value="Gly_transporter"/>
</dbReference>
<dbReference type="Pfam" id="PF03458">
    <property type="entry name" value="Gly_transporter"/>
    <property type="match status" value="2"/>
</dbReference>
<proteinExistence type="predicted"/>
<keyword evidence="3" id="KW-0812">Transmembrane</keyword>